<feature type="region of interest" description="Disordered" evidence="1">
    <location>
        <begin position="1"/>
        <end position="43"/>
    </location>
</feature>
<feature type="compositionally biased region" description="Basic residues" evidence="1">
    <location>
        <begin position="378"/>
        <end position="387"/>
    </location>
</feature>
<evidence type="ECO:0000256" key="1">
    <source>
        <dbReference type="SAM" id="MobiDB-lite"/>
    </source>
</evidence>
<evidence type="ECO:0000313" key="3">
    <source>
        <dbReference type="Proteomes" id="UP000053263"/>
    </source>
</evidence>
<organism evidence="2 3">
    <name type="scientific">Plicaturopsis crispa FD-325 SS-3</name>
    <dbReference type="NCBI Taxonomy" id="944288"/>
    <lineage>
        <taxon>Eukaryota</taxon>
        <taxon>Fungi</taxon>
        <taxon>Dikarya</taxon>
        <taxon>Basidiomycota</taxon>
        <taxon>Agaricomycotina</taxon>
        <taxon>Agaricomycetes</taxon>
        <taxon>Agaricomycetidae</taxon>
        <taxon>Amylocorticiales</taxon>
        <taxon>Amylocorticiaceae</taxon>
        <taxon>Plicatura</taxon>
        <taxon>Plicaturopsis crispa</taxon>
    </lineage>
</organism>
<dbReference type="Proteomes" id="UP000053263">
    <property type="component" value="Unassembled WGS sequence"/>
</dbReference>
<sequence length="445" mass="51066">MSSSELELDSDDGRGRDEQDDAHSGEEENTTSQSEDEDDEDRSGGDFFVTWGKYRDKPMNHCPLDWIRWCMDYFKGRNGFPKFDDAAARYLRYVEEHPGVAIIPFGKKHKDQRLQDCRDLDWIHWCCAQRWCRERFPLWRQAAQRWLVVRPRRVEMVKRDVGQRLTSADDILAPEDYADDVGEVASGEPEEDEDLEDFIVPDEDTDEENESWTEEASSDSESEAAFTSEESSDDEAHSSPDERRTPPARTRNGRSYRLGEVIEYDPEDDVPLTRLKRKRSFVDTDEGYASTPRAYTKRARLASPVDTADENSDAQSDDTLPDHPGQGRRLRRFSTPSDSDGDQKPPVTPSPARSRRRFRLSPSPAEEKPIIGSPQSGARRRTVKRRLIASPSSSDLDEEKPSPKSVRRVAQSSPVRRPKVEESSDEEMVVRPARSPPRRRRYISP</sequence>
<dbReference type="EMBL" id="KN832571">
    <property type="protein sequence ID" value="KII84300.1"/>
    <property type="molecule type" value="Genomic_DNA"/>
</dbReference>
<keyword evidence="3" id="KW-1185">Reference proteome</keyword>
<reference evidence="2 3" key="1">
    <citation type="submission" date="2014-06" db="EMBL/GenBank/DDBJ databases">
        <title>Evolutionary Origins and Diversification of the Mycorrhizal Mutualists.</title>
        <authorList>
            <consortium name="DOE Joint Genome Institute"/>
            <consortium name="Mycorrhizal Genomics Consortium"/>
            <person name="Kohler A."/>
            <person name="Kuo A."/>
            <person name="Nagy L.G."/>
            <person name="Floudas D."/>
            <person name="Copeland A."/>
            <person name="Barry K.W."/>
            <person name="Cichocki N."/>
            <person name="Veneault-Fourrey C."/>
            <person name="LaButti K."/>
            <person name="Lindquist E.A."/>
            <person name="Lipzen A."/>
            <person name="Lundell T."/>
            <person name="Morin E."/>
            <person name="Murat C."/>
            <person name="Riley R."/>
            <person name="Ohm R."/>
            <person name="Sun H."/>
            <person name="Tunlid A."/>
            <person name="Henrissat B."/>
            <person name="Grigoriev I.V."/>
            <person name="Hibbett D.S."/>
            <person name="Martin F."/>
        </authorList>
    </citation>
    <scope>NUCLEOTIDE SEQUENCE [LARGE SCALE GENOMIC DNA]</scope>
    <source>
        <strain evidence="2 3">FD-325 SS-3</strain>
    </source>
</reference>
<name>A0A0C9SXD7_PLICR</name>
<feature type="compositionally biased region" description="Basic and acidic residues" evidence="1">
    <location>
        <begin position="11"/>
        <end position="26"/>
    </location>
</feature>
<dbReference type="OrthoDB" id="3058629at2759"/>
<dbReference type="AlphaFoldDB" id="A0A0C9SXD7"/>
<gene>
    <name evidence="2" type="ORF">PLICRDRAFT_179553</name>
</gene>
<feature type="compositionally biased region" description="Basic residues" evidence="1">
    <location>
        <begin position="436"/>
        <end position="445"/>
    </location>
</feature>
<accession>A0A0C9SXD7</accession>
<feature type="region of interest" description="Disordered" evidence="1">
    <location>
        <begin position="182"/>
        <end position="445"/>
    </location>
</feature>
<evidence type="ECO:0000313" key="2">
    <source>
        <dbReference type="EMBL" id="KII84300.1"/>
    </source>
</evidence>
<feature type="compositionally biased region" description="Acidic residues" evidence="1">
    <location>
        <begin position="182"/>
        <end position="222"/>
    </location>
</feature>
<protein>
    <submittedName>
        <fullName evidence="2">Uncharacterized protein</fullName>
    </submittedName>
</protein>
<dbReference type="HOGENOM" id="CLU_615562_0_0_1"/>
<feature type="compositionally biased region" description="Acidic residues" evidence="1">
    <location>
        <begin position="307"/>
        <end position="316"/>
    </location>
</feature>
<feature type="compositionally biased region" description="Basic and acidic residues" evidence="1">
    <location>
        <begin position="234"/>
        <end position="245"/>
    </location>
</feature>
<proteinExistence type="predicted"/>
<feature type="compositionally biased region" description="Acidic residues" evidence="1">
    <location>
        <begin position="1"/>
        <end position="10"/>
    </location>
</feature>